<dbReference type="Pfam" id="PF08327">
    <property type="entry name" value="AHSA1"/>
    <property type="match status" value="1"/>
</dbReference>
<reference evidence="3 4" key="1">
    <citation type="submission" date="2018-12" db="EMBL/GenBank/DDBJ databases">
        <title>Complete Genome Sequence of the Corallopyronin A producing Myxobacterium Corallococcus coralloides B035.</title>
        <authorList>
            <person name="Bouhired S.M."/>
            <person name="Rupp O."/>
            <person name="Blom J."/>
            <person name="Schaeberle T.F."/>
            <person name="Kehraus S."/>
            <person name="Schiefer A."/>
            <person name="Pfarr K."/>
            <person name="Goesmann A."/>
            <person name="Hoerauf A."/>
            <person name="Koenig G.M."/>
        </authorList>
    </citation>
    <scope>NUCLEOTIDE SEQUENCE [LARGE SCALE GENOMIC DNA]</scope>
    <source>
        <strain evidence="3 4">B035</strain>
    </source>
</reference>
<dbReference type="InterPro" id="IPR023393">
    <property type="entry name" value="START-like_dom_sf"/>
</dbReference>
<dbReference type="InterPro" id="IPR013538">
    <property type="entry name" value="ASHA1/2-like_C"/>
</dbReference>
<dbReference type="AlphaFoldDB" id="A0A410RNC9"/>
<accession>A0A410RNC9</accession>
<evidence type="ECO:0000256" key="1">
    <source>
        <dbReference type="ARBA" id="ARBA00006817"/>
    </source>
</evidence>
<dbReference type="Gene3D" id="3.30.530.20">
    <property type="match status" value="1"/>
</dbReference>
<comment type="similarity">
    <text evidence="1">Belongs to the AHA1 family.</text>
</comment>
<organism evidence="3 4">
    <name type="scientific">Corallococcus coralloides</name>
    <name type="common">Myxococcus coralloides</name>
    <dbReference type="NCBI Taxonomy" id="184914"/>
    <lineage>
        <taxon>Bacteria</taxon>
        <taxon>Pseudomonadati</taxon>
        <taxon>Myxococcota</taxon>
        <taxon>Myxococcia</taxon>
        <taxon>Myxococcales</taxon>
        <taxon>Cystobacterineae</taxon>
        <taxon>Myxococcaceae</taxon>
        <taxon>Corallococcus</taxon>
    </lineage>
</organism>
<dbReference type="EMBL" id="CP034669">
    <property type="protein sequence ID" value="QAT83336.1"/>
    <property type="molecule type" value="Genomic_DNA"/>
</dbReference>
<evidence type="ECO:0000313" key="3">
    <source>
        <dbReference type="EMBL" id="QAT83336.1"/>
    </source>
</evidence>
<protein>
    <submittedName>
        <fullName evidence="3">Activator of Hsp90 ATPase 1 family protein</fullName>
    </submittedName>
</protein>
<sequence length="188" mass="20984">MSHRAKYTPGPAAGARVQKEGEKWTLVLVRDLRHPPAKVWQALTDPAHLAQWAPFDADRSLASVGPVKLSTAKAPTPMVAETTVKRAEAPKLLEYSWGQQDLRWELEPTGANGTRLTLWHNIDRGFISWGAAGWHICFDVLDQLLSGDPLGRIVGPDAMQYDWQRLNSEYAEQFGVQSPTWKANTSKQ</sequence>
<evidence type="ECO:0000259" key="2">
    <source>
        <dbReference type="Pfam" id="PF08327"/>
    </source>
</evidence>
<feature type="domain" description="Activator of Hsp90 ATPase homologue 1/2-like C-terminal" evidence="2">
    <location>
        <begin position="34"/>
        <end position="145"/>
    </location>
</feature>
<evidence type="ECO:0000313" key="4">
    <source>
        <dbReference type="Proteomes" id="UP000288758"/>
    </source>
</evidence>
<gene>
    <name evidence="3" type="ORF">EJ065_1738</name>
</gene>
<dbReference type="Proteomes" id="UP000288758">
    <property type="component" value="Chromosome"/>
</dbReference>
<name>A0A410RNC9_CORCK</name>
<dbReference type="SUPFAM" id="SSF55961">
    <property type="entry name" value="Bet v1-like"/>
    <property type="match status" value="1"/>
</dbReference>
<dbReference type="CDD" id="cd08899">
    <property type="entry name" value="SRPBCC_CalC_Aha1-like_6"/>
    <property type="match status" value="1"/>
</dbReference>
<proteinExistence type="inferred from homology"/>
<dbReference type="RefSeq" id="WP_128795503.1">
    <property type="nucleotide sequence ID" value="NZ_CP034669.1"/>
</dbReference>